<dbReference type="RefSeq" id="XP_013893903.1">
    <property type="nucleotide sequence ID" value="XM_014038449.1"/>
</dbReference>
<evidence type="ECO:0000313" key="5">
    <source>
        <dbReference type="Proteomes" id="UP000054498"/>
    </source>
</evidence>
<keyword evidence="5" id="KW-1185">Reference proteome</keyword>
<dbReference type="KEGG" id="mng:MNEG_13078"/>
<dbReference type="InterPro" id="IPR044259">
    <property type="entry name" value="CYP37-like"/>
</dbReference>
<feature type="chain" id="PRO_5002245674" evidence="2">
    <location>
        <begin position="24"/>
        <end position="215"/>
    </location>
</feature>
<evidence type="ECO:0000256" key="2">
    <source>
        <dbReference type="SAM" id="SignalP"/>
    </source>
</evidence>
<keyword evidence="1" id="KW-0793">Thylakoid</keyword>
<dbReference type="Gene3D" id="1.20.120.290">
    <property type="entry name" value="Oxygen-evolving enhancer protein 3 (PsbQ), four-helix up-down bundle"/>
    <property type="match status" value="1"/>
</dbReference>
<dbReference type="Pfam" id="PF21329">
    <property type="entry name" value="CYP38_PsbQ-like"/>
    <property type="match status" value="1"/>
</dbReference>
<feature type="domain" description="Peptidyl-prolyl cis-trans isomerase CYP38-like PsbQ-like" evidence="3">
    <location>
        <begin position="37"/>
        <end position="146"/>
    </location>
</feature>
<feature type="signal peptide" evidence="2">
    <location>
        <begin position="1"/>
        <end position="23"/>
    </location>
</feature>
<dbReference type="PANTHER" id="PTHR47318:SF1">
    <property type="entry name" value="PEPTIDYL-PROLYL CIS-TRANS ISOMERASE CYP37, CHLOROPLASTIC"/>
    <property type="match status" value="1"/>
</dbReference>
<gene>
    <name evidence="4" type="ORF">MNEG_13078</name>
</gene>
<protein>
    <submittedName>
        <fullName evidence="4">Peptidyl-prolyl cis-trans isomerase CYP37</fullName>
        <ecNumber evidence="4">5.2.1.8</ecNumber>
    </submittedName>
</protein>
<dbReference type="AlphaFoldDB" id="A0A0D2KG98"/>
<sequence>MGARALAAALAAVHLLSAHPAAAVLNSPGFNVPRSVDAALRRSTPAFNPDVEALQKRMENIAFLLRIPQRKPWGSMAADIEASLKLFEDRPRLLRGVPLSQLAVGEALLDDAAARLKQLELAVRTQQPDFAGVRVSDVLKAVARLEVLQAPGLPYTLPKDLASTYPRLAGRAIVRLTLEKSDGALAFVDAKAGGLTKQGVVELTLDGYSAPISAG</sequence>
<keyword evidence="4" id="KW-0413">Isomerase</keyword>
<proteinExistence type="predicted"/>
<dbReference type="Proteomes" id="UP000054498">
    <property type="component" value="Unassembled WGS sequence"/>
</dbReference>
<dbReference type="InterPro" id="IPR048563">
    <property type="entry name" value="CYP38_PsbQ-like"/>
</dbReference>
<dbReference type="GO" id="GO:0003755">
    <property type="term" value="F:peptidyl-prolyl cis-trans isomerase activity"/>
    <property type="evidence" value="ECO:0007669"/>
    <property type="project" value="UniProtKB-EC"/>
</dbReference>
<name>A0A0D2KG98_9CHLO</name>
<dbReference type="STRING" id="145388.A0A0D2KG98"/>
<evidence type="ECO:0000259" key="3">
    <source>
        <dbReference type="Pfam" id="PF21329"/>
    </source>
</evidence>
<dbReference type="EC" id="5.2.1.8" evidence="4"/>
<evidence type="ECO:0000313" key="4">
    <source>
        <dbReference type="EMBL" id="KIY94883.1"/>
    </source>
</evidence>
<dbReference type="InterPro" id="IPR023222">
    <property type="entry name" value="PsbQ-like_dom_sf"/>
</dbReference>
<organism evidence="4 5">
    <name type="scientific">Monoraphidium neglectum</name>
    <dbReference type="NCBI Taxonomy" id="145388"/>
    <lineage>
        <taxon>Eukaryota</taxon>
        <taxon>Viridiplantae</taxon>
        <taxon>Chlorophyta</taxon>
        <taxon>core chlorophytes</taxon>
        <taxon>Chlorophyceae</taxon>
        <taxon>CS clade</taxon>
        <taxon>Sphaeropleales</taxon>
        <taxon>Selenastraceae</taxon>
        <taxon>Monoraphidium</taxon>
    </lineage>
</organism>
<dbReference type="PANTHER" id="PTHR47318">
    <property type="entry name" value="PEPTIDYL-PROLYL CIS-TRANS ISOMERASE CYP37, CHLOROPLASTIC"/>
    <property type="match status" value="1"/>
</dbReference>
<keyword evidence="2" id="KW-0732">Signal</keyword>
<dbReference type="EMBL" id="KK103829">
    <property type="protein sequence ID" value="KIY94883.1"/>
    <property type="molecule type" value="Genomic_DNA"/>
</dbReference>
<dbReference type="GeneID" id="25730504"/>
<dbReference type="OrthoDB" id="1735926at2759"/>
<reference evidence="4 5" key="1">
    <citation type="journal article" date="2013" name="BMC Genomics">
        <title>Reconstruction of the lipid metabolism for the microalga Monoraphidium neglectum from its genome sequence reveals characteristics suitable for biofuel production.</title>
        <authorList>
            <person name="Bogen C."/>
            <person name="Al-Dilaimi A."/>
            <person name="Albersmeier A."/>
            <person name="Wichmann J."/>
            <person name="Grundmann M."/>
            <person name="Rupp O."/>
            <person name="Lauersen K.J."/>
            <person name="Blifernez-Klassen O."/>
            <person name="Kalinowski J."/>
            <person name="Goesmann A."/>
            <person name="Mussgnug J.H."/>
            <person name="Kruse O."/>
        </authorList>
    </citation>
    <scope>NUCLEOTIDE SEQUENCE [LARGE SCALE GENOMIC DNA]</scope>
    <source>
        <strain evidence="4 5">SAG 48.87</strain>
    </source>
</reference>
<accession>A0A0D2KG98</accession>
<evidence type="ECO:0000256" key="1">
    <source>
        <dbReference type="ARBA" id="ARBA00023078"/>
    </source>
</evidence>